<dbReference type="Pfam" id="PF00334">
    <property type="entry name" value="NDK"/>
    <property type="match status" value="2"/>
</dbReference>
<gene>
    <name evidence="8" type="ORF">NQ318_008629</name>
</gene>
<evidence type="ECO:0000256" key="4">
    <source>
        <dbReference type="ARBA" id="ARBA00023273"/>
    </source>
</evidence>
<dbReference type="SUPFAM" id="SSF54919">
    <property type="entry name" value="Nucleoside diphosphate kinase, NDK"/>
    <property type="match status" value="2"/>
</dbReference>
<evidence type="ECO:0000313" key="9">
    <source>
        <dbReference type="Proteomes" id="UP001162162"/>
    </source>
</evidence>
<dbReference type="SMART" id="SM00562">
    <property type="entry name" value="NDK"/>
    <property type="match status" value="2"/>
</dbReference>
<dbReference type="Proteomes" id="UP001162162">
    <property type="component" value="Unassembled WGS sequence"/>
</dbReference>
<proteinExistence type="inferred from homology"/>
<dbReference type="PANTHER" id="PTHR43109">
    <property type="entry name" value="NUCLEOSIDE DIPHOSPHATE KINASE 7"/>
    <property type="match status" value="1"/>
</dbReference>
<dbReference type="InterPro" id="IPR036850">
    <property type="entry name" value="NDK-like_dom_sf"/>
</dbReference>
<protein>
    <recommendedName>
        <fullName evidence="7">DM10 domain-containing protein</fullName>
    </recommendedName>
</protein>
<feature type="domain" description="DM10" evidence="7">
    <location>
        <begin position="8"/>
        <end position="96"/>
    </location>
</feature>
<keyword evidence="9" id="KW-1185">Reference proteome</keyword>
<comment type="similarity">
    <text evidence="5 6">Belongs to the NDK family.</text>
</comment>
<keyword evidence="4" id="KW-0966">Cell projection</keyword>
<sequence>MDKFEFDFNDKLSFLGEWFDYDSAYQKKFIVNYYPSDNTIEIFDRDLNRIFLKRTRTDDLGMRDMFVGNQVRIYGRQIKITGYADCRTECVIGRMKEHTLAILKPCVIGRLGEIITDIQNRQFQITQMGMHRLSRKEALELYETRKGDSSLPFILEHINSGPVIAMELVGENAIKRFKAEMGPSEPDEARKVAPNSLRAIYGLATHATSGFHGANTPEDVVREINFFFPKGPNQKGLEAPVVLKNTTCCIIKPHAIHEGKLGHIISAINESHFKITAAKMVYLGNANADEFLEVYKGVVSDYNALLLSLVDGPCVALEIAGKNEEINVQEEFRRFVGPMDSDIARQIRPGTIRARFGCDKYRNAVHCTDLPEDTVLELEYVFKILKD</sequence>
<keyword evidence="2" id="KW-0963">Cytoplasm</keyword>
<evidence type="ECO:0000313" key="8">
    <source>
        <dbReference type="EMBL" id="KAJ8955755.1"/>
    </source>
</evidence>
<evidence type="ECO:0000256" key="5">
    <source>
        <dbReference type="PROSITE-ProRule" id="PRU00706"/>
    </source>
</evidence>
<dbReference type="PROSITE" id="PS51336">
    <property type="entry name" value="DM10"/>
    <property type="match status" value="1"/>
</dbReference>
<dbReference type="GO" id="GO:0006228">
    <property type="term" value="P:UTP biosynthetic process"/>
    <property type="evidence" value="ECO:0007669"/>
    <property type="project" value="InterPro"/>
</dbReference>
<comment type="caution">
    <text evidence="5">Lacks conserved residue(s) required for the propagation of feature annotation.</text>
</comment>
<evidence type="ECO:0000256" key="3">
    <source>
        <dbReference type="ARBA" id="ARBA00023212"/>
    </source>
</evidence>
<dbReference type="GO" id="GO:0006183">
    <property type="term" value="P:GTP biosynthetic process"/>
    <property type="evidence" value="ECO:0007669"/>
    <property type="project" value="InterPro"/>
</dbReference>
<dbReference type="AlphaFoldDB" id="A0AAV8YUP1"/>
<dbReference type="GO" id="GO:0004550">
    <property type="term" value="F:nucleoside diphosphate kinase activity"/>
    <property type="evidence" value="ECO:0007669"/>
    <property type="project" value="InterPro"/>
</dbReference>
<dbReference type="InterPro" id="IPR001564">
    <property type="entry name" value="Nucleoside_diP_kinase"/>
</dbReference>
<keyword evidence="3" id="KW-0206">Cytoskeleton</keyword>
<dbReference type="InterPro" id="IPR037993">
    <property type="entry name" value="NDPk7B"/>
</dbReference>
<dbReference type="PANTHER" id="PTHR43109:SF2">
    <property type="entry name" value="NUCLEOSIDE DIPHOSPHATE KINASE 7"/>
    <property type="match status" value="1"/>
</dbReference>
<comment type="caution">
    <text evidence="8">The sequence shown here is derived from an EMBL/GenBank/DDBJ whole genome shotgun (WGS) entry which is preliminary data.</text>
</comment>
<dbReference type="PRINTS" id="PR01243">
    <property type="entry name" value="NUCDPKINASE"/>
</dbReference>
<dbReference type="InterPro" id="IPR006602">
    <property type="entry name" value="DM10_dom"/>
</dbReference>
<name>A0AAV8YUP1_9CUCU</name>
<comment type="subcellular location">
    <subcellularLocation>
        <location evidence="1">Cytoplasm</location>
        <location evidence="1">Cytoskeleton</location>
        <location evidence="1">Cilium axoneme</location>
    </subcellularLocation>
</comment>
<organism evidence="8 9">
    <name type="scientific">Aromia moschata</name>
    <dbReference type="NCBI Taxonomy" id="1265417"/>
    <lineage>
        <taxon>Eukaryota</taxon>
        <taxon>Metazoa</taxon>
        <taxon>Ecdysozoa</taxon>
        <taxon>Arthropoda</taxon>
        <taxon>Hexapoda</taxon>
        <taxon>Insecta</taxon>
        <taxon>Pterygota</taxon>
        <taxon>Neoptera</taxon>
        <taxon>Endopterygota</taxon>
        <taxon>Coleoptera</taxon>
        <taxon>Polyphaga</taxon>
        <taxon>Cucujiformia</taxon>
        <taxon>Chrysomeloidea</taxon>
        <taxon>Cerambycidae</taxon>
        <taxon>Cerambycinae</taxon>
        <taxon>Callichromatini</taxon>
        <taxon>Aromia</taxon>
    </lineage>
</organism>
<dbReference type="GO" id="GO:0006241">
    <property type="term" value="P:CTP biosynthetic process"/>
    <property type="evidence" value="ECO:0007669"/>
    <property type="project" value="InterPro"/>
</dbReference>
<accession>A0AAV8YUP1</accession>
<evidence type="ECO:0000256" key="2">
    <source>
        <dbReference type="ARBA" id="ARBA00022490"/>
    </source>
</evidence>
<dbReference type="FunFam" id="3.30.70.141:FF:000004">
    <property type="entry name" value="Nucleoside diphosphate kinase 7"/>
    <property type="match status" value="1"/>
</dbReference>
<dbReference type="SMART" id="SM00676">
    <property type="entry name" value="DM10"/>
    <property type="match status" value="1"/>
</dbReference>
<reference evidence="8" key="1">
    <citation type="journal article" date="2023" name="Insect Mol. Biol.">
        <title>Genome sequencing provides insights into the evolution of gene families encoding plant cell wall-degrading enzymes in longhorned beetles.</title>
        <authorList>
            <person name="Shin N.R."/>
            <person name="Okamura Y."/>
            <person name="Kirsch R."/>
            <person name="Pauchet Y."/>
        </authorList>
    </citation>
    <scope>NUCLEOTIDE SEQUENCE</scope>
    <source>
        <strain evidence="8">AMC_N1</strain>
    </source>
</reference>
<dbReference type="GO" id="GO:0005879">
    <property type="term" value="C:axonemal microtubule"/>
    <property type="evidence" value="ECO:0007669"/>
    <property type="project" value="TreeGrafter"/>
</dbReference>
<dbReference type="CDD" id="cd04412">
    <property type="entry name" value="NDPk7B"/>
    <property type="match status" value="1"/>
</dbReference>
<dbReference type="Gene3D" id="3.30.70.141">
    <property type="entry name" value="Nucleoside diphosphate kinase-like domain"/>
    <property type="match status" value="2"/>
</dbReference>
<evidence type="ECO:0000256" key="1">
    <source>
        <dbReference type="ARBA" id="ARBA00004430"/>
    </source>
</evidence>
<evidence type="ECO:0000256" key="6">
    <source>
        <dbReference type="RuleBase" id="RU004011"/>
    </source>
</evidence>
<dbReference type="EMBL" id="JAPWTK010000036">
    <property type="protein sequence ID" value="KAJ8955755.1"/>
    <property type="molecule type" value="Genomic_DNA"/>
</dbReference>
<evidence type="ECO:0000259" key="7">
    <source>
        <dbReference type="PROSITE" id="PS51336"/>
    </source>
</evidence>
<dbReference type="GO" id="GO:0005813">
    <property type="term" value="C:centrosome"/>
    <property type="evidence" value="ECO:0007669"/>
    <property type="project" value="TreeGrafter"/>
</dbReference>
<dbReference type="InterPro" id="IPR034907">
    <property type="entry name" value="NDK-like_dom"/>
</dbReference>
<dbReference type="Gene3D" id="2.30.29.170">
    <property type="match status" value="1"/>
</dbReference>
<dbReference type="PROSITE" id="PS51374">
    <property type="entry name" value="NDPK_LIKE"/>
    <property type="match status" value="1"/>
</dbReference>